<feature type="compositionally biased region" description="Polar residues" evidence="2">
    <location>
        <begin position="713"/>
        <end position="733"/>
    </location>
</feature>
<feature type="region of interest" description="Disordered" evidence="2">
    <location>
        <begin position="30"/>
        <end position="114"/>
    </location>
</feature>
<feature type="compositionally biased region" description="Low complexity" evidence="2">
    <location>
        <begin position="671"/>
        <end position="685"/>
    </location>
</feature>
<evidence type="ECO:0000313" key="3">
    <source>
        <dbReference type="EMBL" id="BAM40733.1"/>
    </source>
</evidence>
<feature type="region of interest" description="Disordered" evidence="2">
    <location>
        <begin position="490"/>
        <end position="536"/>
    </location>
</feature>
<dbReference type="VEuPathDB" id="PiroplasmaDB:TOT_020000988"/>
<dbReference type="RefSeq" id="XP_009691034.1">
    <property type="nucleotide sequence ID" value="XM_009692739.1"/>
</dbReference>
<feature type="compositionally biased region" description="Low complexity" evidence="2">
    <location>
        <begin position="38"/>
        <end position="53"/>
    </location>
</feature>
<name>J4C8G2_THEOR</name>
<reference evidence="3 4" key="1">
    <citation type="journal article" date="2012" name="MBio">
        <title>Comparative genome analysis of three eukaryotic parasites with differing abilities to transform leukocytes reveals key mediators of Theileria-induced leukocyte transformation.</title>
        <authorList>
            <person name="Hayashida K."/>
            <person name="Hara Y."/>
            <person name="Abe T."/>
            <person name="Yamasaki C."/>
            <person name="Toyoda A."/>
            <person name="Kosuge T."/>
            <person name="Suzuki Y."/>
            <person name="Sato Y."/>
            <person name="Kawashima S."/>
            <person name="Katayama T."/>
            <person name="Wakaguri H."/>
            <person name="Inoue N."/>
            <person name="Homma K."/>
            <person name="Tada-Umezaki M."/>
            <person name="Yagi Y."/>
            <person name="Fujii Y."/>
            <person name="Habara T."/>
            <person name="Kanehisa M."/>
            <person name="Watanabe H."/>
            <person name="Ito K."/>
            <person name="Gojobori T."/>
            <person name="Sugawara H."/>
            <person name="Imanishi T."/>
            <person name="Weir W."/>
            <person name="Gardner M."/>
            <person name="Pain A."/>
            <person name="Shiels B."/>
            <person name="Hattori M."/>
            <person name="Nene V."/>
            <person name="Sugimoto C."/>
        </authorList>
    </citation>
    <scope>NUCLEOTIDE SEQUENCE [LARGE SCALE GENOMIC DNA]</scope>
    <source>
        <strain evidence="3 4">Shintoku</strain>
    </source>
</reference>
<feature type="compositionally biased region" description="Low complexity" evidence="2">
    <location>
        <begin position="747"/>
        <end position="771"/>
    </location>
</feature>
<protein>
    <submittedName>
        <fullName evidence="3">Uncharacterized protein</fullName>
    </submittedName>
</protein>
<proteinExistence type="predicted"/>
<evidence type="ECO:0000256" key="1">
    <source>
        <dbReference type="SAM" id="Coils"/>
    </source>
</evidence>
<gene>
    <name evidence="3" type="ORF">TOT_020000988</name>
</gene>
<organism evidence="3 4">
    <name type="scientific">Theileria orientalis strain Shintoku</name>
    <dbReference type="NCBI Taxonomy" id="869250"/>
    <lineage>
        <taxon>Eukaryota</taxon>
        <taxon>Sar</taxon>
        <taxon>Alveolata</taxon>
        <taxon>Apicomplexa</taxon>
        <taxon>Aconoidasida</taxon>
        <taxon>Piroplasmida</taxon>
        <taxon>Theileriidae</taxon>
        <taxon>Theileria</taxon>
    </lineage>
</organism>
<evidence type="ECO:0000256" key="2">
    <source>
        <dbReference type="SAM" id="MobiDB-lite"/>
    </source>
</evidence>
<accession>J4C8G2</accession>
<feature type="compositionally biased region" description="Basic and acidic residues" evidence="2">
    <location>
        <begin position="511"/>
        <end position="522"/>
    </location>
</feature>
<dbReference type="Proteomes" id="UP000003786">
    <property type="component" value="Chromosome 2"/>
</dbReference>
<evidence type="ECO:0000313" key="4">
    <source>
        <dbReference type="Proteomes" id="UP000003786"/>
    </source>
</evidence>
<feature type="compositionally biased region" description="Low complexity" evidence="2">
    <location>
        <begin position="87"/>
        <end position="114"/>
    </location>
</feature>
<dbReference type="OrthoDB" id="10623503at2759"/>
<feature type="coiled-coil region" evidence="1">
    <location>
        <begin position="149"/>
        <end position="183"/>
    </location>
</feature>
<feature type="compositionally biased region" description="Polar residues" evidence="2">
    <location>
        <begin position="71"/>
        <end position="85"/>
    </location>
</feature>
<feature type="region of interest" description="Disordered" evidence="2">
    <location>
        <begin position="671"/>
        <end position="700"/>
    </location>
</feature>
<keyword evidence="4" id="KW-1185">Reference proteome</keyword>
<dbReference type="EMBL" id="AP011947">
    <property type="protein sequence ID" value="BAM40733.1"/>
    <property type="molecule type" value="Genomic_DNA"/>
</dbReference>
<dbReference type="KEGG" id="tot:TOT_020000988"/>
<feature type="coiled-coil region" evidence="1">
    <location>
        <begin position="310"/>
        <end position="396"/>
    </location>
</feature>
<dbReference type="GeneID" id="20715086"/>
<sequence>MKINTISTYVLVYLLTNGHWNLMVPVKADGGSTGGSDAGSTAGSKAGSTAGSDVAEVSTLEADGTVASPANEGSTSGDANASLATPASGADGSSSASADGTSSSGEDGSSGQAAPATETVLLNGLYPDSYTSGWHVDMVGPDPKLKAKREEARLVAEDVRKTAEKLKKAADKLIKEADQLSEEIEKPYNIDELNAKIDAAVYNVAVERTEAANVSKPLDLTYYDGFPDGHHHRADHKVLEKMYAQHRRANNEMYRDGFPEGWHFQDPVLFAEAEKYREDKYKRDKEAKGKEIDDKRKQIAENEGKIDVKSTQILVKKEEVDEKLEELTEKKQEVTDLKELIKELQKDLKNLEGEARNIASEHSTLNRELIVLDVEKRKLDDEHAKLEGEYNTIKQEDSKLDREYRVVNAKLVYVHGHKWDKQEVYNDSAVYEAHFASAASTVPLPEATVPLSEAKSPVEHKYIGEINPADNFSEHPLFTAHVAAQAKSEAHVAEGSGAAPAVPVPGSTEAKPVEESAEDKAEAAAVPETKPEEAGHVAPPAVETHVTKVDGQAAPPVKHEARTASTGVKFFKEGADGNIVELVENTDYTKKKVTGDDKYEFNASSPCVKVTFDGNEVWKKGDQSVDAPVSVSYRDTYNAIVVRDDTKSVAYKKKQDNTWAYDTTITRAAKTGSGSTAATTMTRTGLASPGMARTATGGSTTNLASASAKLGGSVTNLSAGSTTGSDEGKSTGTEDVANLKEVEEDTSGSGSAGSASTTTLRGSASASPRAH</sequence>
<dbReference type="AlphaFoldDB" id="J4C8G2"/>
<feature type="region of interest" description="Disordered" evidence="2">
    <location>
        <begin position="712"/>
        <end position="771"/>
    </location>
</feature>
<dbReference type="Gene3D" id="6.10.250.3110">
    <property type="match status" value="1"/>
</dbReference>
<keyword evidence="1" id="KW-0175">Coiled coil</keyword>